<keyword evidence="4 7" id="KW-0274">FAD</keyword>
<keyword evidence="3 7" id="KW-0285">Flavoprotein</keyword>
<feature type="binding site" evidence="7">
    <location>
        <position position="136"/>
    </location>
    <ligand>
        <name>FAD</name>
        <dbReference type="ChEBI" id="CHEBI:57692"/>
    </ligand>
</feature>
<comment type="similarity">
    <text evidence="2 8">Belongs to the flavoprotein pyridine nucleotide cytochrome reductase family.</text>
</comment>
<dbReference type="EC" id="1.6.2.2" evidence="8"/>
<dbReference type="PANTHER" id="PTHR19370:SF184">
    <property type="entry name" value="NADH-CYTOCHROME B5 REDUCTASE-LIKE"/>
    <property type="match status" value="1"/>
</dbReference>
<dbReference type="PRINTS" id="PR00406">
    <property type="entry name" value="CYTB5RDTASE"/>
</dbReference>
<evidence type="ECO:0000256" key="3">
    <source>
        <dbReference type="ARBA" id="ARBA00022630"/>
    </source>
</evidence>
<dbReference type="InterPro" id="IPR017927">
    <property type="entry name" value="FAD-bd_FR_type"/>
</dbReference>
<dbReference type="InterPro" id="IPR017938">
    <property type="entry name" value="Riboflavin_synthase-like_b-brl"/>
</dbReference>
<reference evidence="11" key="1">
    <citation type="submission" date="2025-08" db="UniProtKB">
        <authorList>
            <consortium name="RefSeq"/>
        </authorList>
    </citation>
    <scope>IDENTIFICATION</scope>
    <source>
        <tissue evidence="11">Whole organism</tissue>
    </source>
</reference>
<dbReference type="Pfam" id="PF09791">
    <property type="entry name" value="Oxidored-like"/>
    <property type="match status" value="1"/>
</dbReference>
<evidence type="ECO:0000256" key="7">
    <source>
        <dbReference type="PIRSR" id="PIRSR601834-1"/>
    </source>
</evidence>
<dbReference type="CDD" id="cd06183">
    <property type="entry name" value="cyt_b5_reduct_like"/>
    <property type="match status" value="1"/>
</dbReference>
<evidence type="ECO:0000256" key="4">
    <source>
        <dbReference type="ARBA" id="ARBA00022827"/>
    </source>
</evidence>
<dbReference type="Pfam" id="PF00970">
    <property type="entry name" value="FAD_binding_6"/>
    <property type="match status" value="1"/>
</dbReference>
<feature type="binding site" evidence="7">
    <location>
        <position position="162"/>
    </location>
    <ligand>
        <name>FAD</name>
        <dbReference type="ChEBI" id="CHEBI:57692"/>
    </ligand>
</feature>
<gene>
    <name evidence="11" type="primary">LOC108675713</name>
</gene>
<dbReference type="InterPro" id="IPR039261">
    <property type="entry name" value="FNR_nucleotide-bd"/>
</dbReference>
<name>A0A979FLQ8_HYAAZ</name>
<dbReference type="InterPro" id="IPR019180">
    <property type="entry name" value="Oxidoreductase-like_N"/>
</dbReference>
<dbReference type="PRINTS" id="PR00371">
    <property type="entry name" value="FPNCR"/>
</dbReference>
<dbReference type="RefSeq" id="XP_047737446.1">
    <property type="nucleotide sequence ID" value="XM_047881490.1"/>
</dbReference>
<feature type="binding site" evidence="7">
    <location>
        <position position="153"/>
    </location>
    <ligand>
        <name>FAD</name>
        <dbReference type="ChEBI" id="CHEBI:57692"/>
    </ligand>
</feature>
<dbReference type="Pfam" id="PF00175">
    <property type="entry name" value="NAD_binding_1"/>
    <property type="match status" value="1"/>
</dbReference>
<feature type="binding site" evidence="7">
    <location>
        <position position="155"/>
    </location>
    <ligand>
        <name>FAD</name>
        <dbReference type="ChEBI" id="CHEBI:57692"/>
    </ligand>
</feature>
<comment type="cofactor">
    <cofactor evidence="1 7 8">
        <name>FAD</name>
        <dbReference type="ChEBI" id="CHEBI:57692"/>
    </cofactor>
</comment>
<dbReference type="InterPro" id="IPR001834">
    <property type="entry name" value="CBR-like"/>
</dbReference>
<keyword evidence="5 8" id="KW-0560">Oxidoreductase</keyword>
<dbReference type="Gene3D" id="3.40.50.80">
    <property type="entry name" value="Nucleotide-binding domain of ferredoxin-NADP reductase (FNR) module"/>
    <property type="match status" value="1"/>
</dbReference>
<dbReference type="AlphaFoldDB" id="A0A979FLQ8"/>
<dbReference type="SUPFAM" id="SSF63380">
    <property type="entry name" value="Riboflavin synthase domain-like"/>
    <property type="match status" value="1"/>
</dbReference>
<evidence type="ECO:0000256" key="1">
    <source>
        <dbReference type="ARBA" id="ARBA00001974"/>
    </source>
</evidence>
<dbReference type="PANTHER" id="PTHR19370">
    <property type="entry name" value="NADH-CYTOCHROME B5 REDUCTASE"/>
    <property type="match status" value="1"/>
</dbReference>
<accession>A0A979FLQ8</accession>
<evidence type="ECO:0000256" key="5">
    <source>
        <dbReference type="ARBA" id="ARBA00023002"/>
    </source>
</evidence>
<sequence length="324" mass="36881">MVNVMSLEGIHVDVHADAAALPPCPDAPLPSDCCGSGCSPCVHDLYQKDLEDWKQLCRNLRDGSVICDSFSNDTIGSARHIFPHKYTAFQLISIEKITTDSYLYSFKIDNNGSLNLKVGQHIISQLIRDDGKPISRQYTPVSEMDAVGRFEVIIKLYENGRMSQLIKKWKVGDMILWRGPFGTFSYSRNTCKRIILVGAGTGIAPLYQVIRFVLSDGDDETQMNLMYASRSFSEIILRNELLDLTNYWNFFMCHYLSNESNRLGKKYRENVEFRKITKDDVKNEIQKSCLVGTKLLICGTKSFNKDMINCSRDLDLLESQVFTF</sequence>
<dbReference type="InterPro" id="IPR001433">
    <property type="entry name" value="OxRdtase_FAD/NAD-bd"/>
</dbReference>
<dbReference type="OMA" id="YSPYWTD"/>
<evidence type="ECO:0000256" key="6">
    <source>
        <dbReference type="ARBA" id="ARBA00023027"/>
    </source>
</evidence>
<keyword evidence="6 8" id="KW-0520">NAD</keyword>
<dbReference type="InterPro" id="IPR001709">
    <property type="entry name" value="Flavoprot_Pyr_Nucl_cyt_Rdtase"/>
</dbReference>
<evidence type="ECO:0000256" key="2">
    <source>
        <dbReference type="ARBA" id="ARBA00006105"/>
    </source>
</evidence>
<evidence type="ECO:0000256" key="8">
    <source>
        <dbReference type="RuleBase" id="RU361226"/>
    </source>
</evidence>
<dbReference type="SUPFAM" id="SSF52343">
    <property type="entry name" value="Ferredoxin reductase-like, C-terminal NADP-linked domain"/>
    <property type="match status" value="1"/>
</dbReference>
<proteinExistence type="inferred from homology"/>
<dbReference type="OrthoDB" id="432685at2759"/>
<dbReference type="InterPro" id="IPR008333">
    <property type="entry name" value="Cbr1-like_FAD-bd_dom"/>
</dbReference>
<organism evidence="10 11">
    <name type="scientific">Hyalella azteca</name>
    <name type="common">Amphipod</name>
    <dbReference type="NCBI Taxonomy" id="294128"/>
    <lineage>
        <taxon>Eukaryota</taxon>
        <taxon>Metazoa</taxon>
        <taxon>Ecdysozoa</taxon>
        <taxon>Arthropoda</taxon>
        <taxon>Crustacea</taxon>
        <taxon>Multicrustacea</taxon>
        <taxon>Malacostraca</taxon>
        <taxon>Eumalacostraca</taxon>
        <taxon>Peracarida</taxon>
        <taxon>Amphipoda</taxon>
        <taxon>Senticaudata</taxon>
        <taxon>Talitrida</taxon>
        <taxon>Talitroidea</taxon>
        <taxon>Hyalellidae</taxon>
        <taxon>Hyalella</taxon>
    </lineage>
</organism>
<protein>
    <recommendedName>
        <fullName evidence="8">NADH-cytochrome b5 reductase</fullName>
        <ecNumber evidence="8">1.6.2.2</ecNumber>
    </recommendedName>
</protein>
<evidence type="ECO:0000313" key="11">
    <source>
        <dbReference type="RefSeq" id="XP_047737446.1"/>
    </source>
</evidence>
<evidence type="ECO:0000313" key="10">
    <source>
        <dbReference type="Proteomes" id="UP000694843"/>
    </source>
</evidence>
<feature type="domain" description="FAD-binding FR-type" evidence="9">
    <location>
        <begin position="84"/>
        <end position="187"/>
    </location>
</feature>
<feature type="binding site" evidence="7">
    <location>
        <position position="138"/>
    </location>
    <ligand>
        <name>FAD</name>
        <dbReference type="ChEBI" id="CHEBI:57692"/>
    </ligand>
</feature>
<dbReference type="PROSITE" id="PS51384">
    <property type="entry name" value="FAD_FR"/>
    <property type="match status" value="1"/>
</dbReference>
<comment type="catalytic activity">
    <reaction evidence="8">
        <text>2 Fe(III)-[cytochrome b5] + NADH = 2 Fe(II)-[cytochrome b5] + NAD(+) + H(+)</text>
        <dbReference type="Rhea" id="RHEA:46680"/>
        <dbReference type="Rhea" id="RHEA-COMP:10438"/>
        <dbReference type="Rhea" id="RHEA-COMP:10439"/>
        <dbReference type="ChEBI" id="CHEBI:15378"/>
        <dbReference type="ChEBI" id="CHEBI:29033"/>
        <dbReference type="ChEBI" id="CHEBI:29034"/>
        <dbReference type="ChEBI" id="CHEBI:57540"/>
        <dbReference type="ChEBI" id="CHEBI:57945"/>
        <dbReference type="EC" id="1.6.2.2"/>
    </reaction>
</comment>
<dbReference type="Proteomes" id="UP000694843">
    <property type="component" value="Unplaced"/>
</dbReference>
<feature type="binding site" evidence="7">
    <location>
        <position position="163"/>
    </location>
    <ligand>
        <name>FAD</name>
        <dbReference type="ChEBI" id="CHEBI:57692"/>
    </ligand>
</feature>
<dbReference type="Gene3D" id="2.40.30.10">
    <property type="entry name" value="Translation factors"/>
    <property type="match status" value="1"/>
</dbReference>
<evidence type="ECO:0000259" key="9">
    <source>
        <dbReference type="PROSITE" id="PS51384"/>
    </source>
</evidence>
<keyword evidence="10" id="KW-1185">Reference proteome</keyword>
<dbReference type="GeneID" id="108675713"/>
<dbReference type="GO" id="GO:0090524">
    <property type="term" value="F:cytochrome-b5 reductase activity, acting on NADH"/>
    <property type="evidence" value="ECO:0007669"/>
    <property type="project" value="UniProtKB-EC"/>
</dbReference>